<dbReference type="InterPro" id="IPR050709">
    <property type="entry name" value="Biotin_Carboxyl_Carrier/Decarb"/>
</dbReference>
<dbReference type="RefSeq" id="WP_193435892.1">
    <property type="nucleotide sequence ID" value="NZ_CP063144.1"/>
</dbReference>
<dbReference type="EMBL" id="CP063144">
    <property type="protein sequence ID" value="QOR94087.1"/>
    <property type="molecule type" value="Genomic_DNA"/>
</dbReference>
<name>A0A7M1URD5_9CREN</name>
<evidence type="ECO:0000259" key="2">
    <source>
        <dbReference type="PROSITE" id="PS50968"/>
    </source>
</evidence>
<organism evidence="3 4">
    <name type="scientific">Thermosphaera chiliense</name>
    <dbReference type="NCBI Taxonomy" id="3402707"/>
    <lineage>
        <taxon>Archaea</taxon>
        <taxon>Thermoproteota</taxon>
        <taxon>Thermoprotei</taxon>
        <taxon>Desulfurococcales</taxon>
        <taxon>Desulfurococcaceae</taxon>
        <taxon>Thermosphaera</taxon>
    </lineage>
</organism>
<dbReference type="PANTHER" id="PTHR45266:SF3">
    <property type="entry name" value="OXALOACETATE DECARBOXYLASE ALPHA CHAIN"/>
    <property type="match status" value="1"/>
</dbReference>
<dbReference type="InterPro" id="IPR000089">
    <property type="entry name" value="Biotin_lipoyl"/>
</dbReference>
<evidence type="ECO:0000256" key="1">
    <source>
        <dbReference type="ARBA" id="ARBA00023267"/>
    </source>
</evidence>
<protein>
    <submittedName>
        <fullName evidence="3">Biotin/lipoyl-binding protein</fullName>
    </submittedName>
</protein>
<dbReference type="OrthoDB" id="17616at2157"/>
<dbReference type="AlphaFoldDB" id="A0A7M1URD5"/>
<dbReference type="Proteomes" id="UP000593766">
    <property type="component" value="Chromosome"/>
</dbReference>
<reference evidence="3 4" key="1">
    <citation type="submission" date="2020-10" db="EMBL/GenBank/DDBJ databases">
        <title>Complete genome sequence of Thermosphaera aggregans strain 3507.</title>
        <authorList>
            <person name="Zayulina K.S."/>
            <person name="Elcheninov A.G."/>
            <person name="Toshchakov S.V."/>
            <person name="Kublanov I.V."/>
            <person name="Kochetkova T.V."/>
        </authorList>
    </citation>
    <scope>NUCLEOTIDE SEQUENCE [LARGE SCALE GENOMIC DNA]</scope>
    <source>
        <strain evidence="3 4">3507</strain>
    </source>
</reference>
<keyword evidence="4" id="KW-1185">Reference proteome</keyword>
<evidence type="ECO:0000313" key="3">
    <source>
        <dbReference type="EMBL" id="QOR94087.1"/>
    </source>
</evidence>
<proteinExistence type="predicted"/>
<dbReference type="KEGG" id="tcs:IMZ38_05470"/>
<gene>
    <name evidence="3" type="ORF">IMZ38_05470</name>
</gene>
<sequence>MKAYTVTTKTGLKFNFIVEGKEGNTLLVKDAETGEVFRLKLLRNHGDRYVVDLNGVEYSIVLSDRIFVNGEVACIASVKEAQAGSKPHKDSKMAQKAVFENVVQAPISGKILELKVKVNDQVGEGTVVALMESMKMIVEVKANIKGIVDEVYVAPGQAVKKGDPIIRLKKS</sequence>
<dbReference type="InterPro" id="IPR011053">
    <property type="entry name" value="Single_hybrid_motif"/>
</dbReference>
<dbReference type="PROSITE" id="PS50968">
    <property type="entry name" value="BIOTINYL_LIPOYL"/>
    <property type="match status" value="1"/>
</dbReference>
<dbReference type="Pfam" id="PF00364">
    <property type="entry name" value="Biotin_lipoyl"/>
    <property type="match status" value="1"/>
</dbReference>
<dbReference type="Gene3D" id="2.40.50.100">
    <property type="match status" value="1"/>
</dbReference>
<dbReference type="GeneID" id="59454846"/>
<dbReference type="CDD" id="cd06850">
    <property type="entry name" value="biotinyl_domain"/>
    <property type="match status" value="1"/>
</dbReference>
<feature type="domain" description="Lipoyl-binding" evidence="2">
    <location>
        <begin position="94"/>
        <end position="169"/>
    </location>
</feature>
<dbReference type="SUPFAM" id="SSF51230">
    <property type="entry name" value="Single hybrid motif"/>
    <property type="match status" value="1"/>
</dbReference>
<evidence type="ECO:0000313" key="4">
    <source>
        <dbReference type="Proteomes" id="UP000593766"/>
    </source>
</evidence>
<keyword evidence="1" id="KW-0092">Biotin</keyword>
<accession>A0A7M1URD5</accession>
<dbReference type="PANTHER" id="PTHR45266">
    <property type="entry name" value="OXALOACETATE DECARBOXYLASE ALPHA CHAIN"/>
    <property type="match status" value="1"/>
</dbReference>